<feature type="signal peptide" evidence="1">
    <location>
        <begin position="1"/>
        <end position="26"/>
    </location>
</feature>
<keyword evidence="1" id="KW-0732">Signal</keyword>
<dbReference type="Proteomes" id="UP001274896">
    <property type="component" value="Unassembled WGS sequence"/>
</dbReference>
<feature type="chain" id="PRO_5042149862" description="Gastrin/cholecystokinin peptide hormone domain-containing protein" evidence="1">
    <location>
        <begin position="27"/>
        <end position="92"/>
    </location>
</feature>
<gene>
    <name evidence="2" type="ORF">QTP70_006192</name>
</gene>
<evidence type="ECO:0000256" key="1">
    <source>
        <dbReference type="SAM" id="SignalP"/>
    </source>
</evidence>
<name>A0AAE0QUB6_9TELE</name>
<organism evidence="2 3">
    <name type="scientific">Hemibagrus guttatus</name>
    <dbReference type="NCBI Taxonomy" id="175788"/>
    <lineage>
        <taxon>Eukaryota</taxon>
        <taxon>Metazoa</taxon>
        <taxon>Chordata</taxon>
        <taxon>Craniata</taxon>
        <taxon>Vertebrata</taxon>
        <taxon>Euteleostomi</taxon>
        <taxon>Actinopterygii</taxon>
        <taxon>Neopterygii</taxon>
        <taxon>Teleostei</taxon>
        <taxon>Ostariophysi</taxon>
        <taxon>Siluriformes</taxon>
        <taxon>Bagridae</taxon>
        <taxon>Hemibagrus</taxon>
    </lineage>
</organism>
<dbReference type="EMBL" id="JAUCMX010000010">
    <property type="protein sequence ID" value="KAK3532993.1"/>
    <property type="molecule type" value="Genomic_DNA"/>
</dbReference>
<dbReference type="AlphaFoldDB" id="A0AAE0QUB6"/>
<evidence type="ECO:0008006" key="4">
    <source>
        <dbReference type="Google" id="ProtNLM"/>
    </source>
</evidence>
<evidence type="ECO:0000313" key="3">
    <source>
        <dbReference type="Proteomes" id="UP001274896"/>
    </source>
</evidence>
<sequence>MAATFPVLSFIVIVAMVSLHLARTESREIRGLPVQRGAQSGDVRTERFAPLPEDQRRFTSKQILQALSEIIQRDDCISDYQGWVDFGRRSTD</sequence>
<accession>A0AAE0QUB6</accession>
<keyword evidence="3" id="KW-1185">Reference proteome</keyword>
<evidence type="ECO:0000313" key="2">
    <source>
        <dbReference type="EMBL" id="KAK3532993.1"/>
    </source>
</evidence>
<comment type="caution">
    <text evidence="2">The sequence shown here is derived from an EMBL/GenBank/DDBJ whole genome shotgun (WGS) entry which is preliminary data.</text>
</comment>
<reference evidence="2" key="1">
    <citation type="submission" date="2023-06" db="EMBL/GenBank/DDBJ databases">
        <title>Male Hemibagrus guttatus genome.</title>
        <authorList>
            <person name="Bian C."/>
        </authorList>
    </citation>
    <scope>NUCLEOTIDE SEQUENCE</scope>
    <source>
        <strain evidence="2">Male_cb2023</strain>
        <tissue evidence="2">Muscle</tissue>
    </source>
</reference>
<proteinExistence type="predicted"/>
<protein>
    <recommendedName>
        <fullName evidence="4">Gastrin/cholecystokinin peptide hormone domain-containing protein</fullName>
    </recommendedName>
</protein>